<gene>
    <name evidence="1" type="ORF">MEDL_40928</name>
</gene>
<comment type="caution">
    <text evidence="1">The sequence shown here is derived from an EMBL/GenBank/DDBJ whole genome shotgun (WGS) entry which is preliminary data.</text>
</comment>
<dbReference type="EMBL" id="CAJPWZ010001983">
    <property type="protein sequence ID" value="CAG2227924.1"/>
    <property type="molecule type" value="Genomic_DNA"/>
</dbReference>
<name>A0A8S3T866_MYTED</name>
<reference evidence="1" key="1">
    <citation type="submission" date="2021-03" db="EMBL/GenBank/DDBJ databases">
        <authorList>
            <person name="Bekaert M."/>
        </authorList>
    </citation>
    <scope>NUCLEOTIDE SEQUENCE</scope>
</reference>
<accession>A0A8S3T866</accession>
<sequence length="181" mass="20914">MKLFGSAEDKKLANMVAEWMKGKTYEASLKKSVRIEQPDKENDIKMPHNFGAINNPASFGYPLFKVQCLCHLLWLSWNTEKDKEDYIDYRGAISQPLTHVSAEGVINNNEEFDLCNLKFRNPTNFIAGSLHDHFNEWEKNCTDKKVLDWVKNGVNVNQFLSISRETLKGGIMAMIFLRVFY</sequence>
<evidence type="ECO:0000313" key="1">
    <source>
        <dbReference type="EMBL" id="CAG2227924.1"/>
    </source>
</evidence>
<organism evidence="1 2">
    <name type="scientific">Mytilus edulis</name>
    <name type="common">Blue mussel</name>
    <dbReference type="NCBI Taxonomy" id="6550"/>
    <lineage>
        <taxon>Eukaryota</taxon>
        <taxon>Metazoa</taxon>
        <taxon>Spiralia</taxon>
        <taxon>Lophotrochozoa</taxon>
        <taxon>Mollusca</taxon>
        <taxon>Bivalvia</taxon>
        <taxon>Autobranchia</taxon>
        <taxon>Pteriomorphia</taxon>
        <taxon>Mytilida</taxon>
        <taxon>Mytiloidea</taxon>
        <taxon>Mytilidae</taxon>
        <taxon>Mytilinae</taxon>
        <taxon>Mytilus</taxon>
    </lineage>
</organism>
<dbReference type="Proteomes" id="UP000683360">
    <property type="component" value="Unassembled WGS sequence"/>
</dbReference>
<keyword evidence="2" id="KW-1185">Reference proteome</keyword>
<dbReference type="AlphaFoldDB" id="A0A8S3T866"/>
<evidence type="ECO:0000313" key="2">
    <source>
        <dbReference type="Proteomes" id="UP000683360"/>
    </source>
</evidence>
<proteinExistence type="predicted"/>
<dbReference type="OrthoDB" id="6211375at2759"/>
<protein>
    <submittedName>
        <fullName evidence="1">Uncharacterized protein</fullName>
    </submittedName>
</protein>